<proteinExistence type="predicted"/>
<dbReference type="AlphaFoldDB" id="X1FX02"/>
<feature type="non-terminal residue" evidence="1">
    <location>
        <position position="83"/>
    </location>
</feature>
<dbReference type="Gene3D" id="3.40.50.150">
    <property type="entry name" value="Vaccinia Virus protein VP39"/>
    <property type="match status" value="1"/>
</dbReference>
<dbReference type="CDD" id="cd02440">
    <property type="entry name" value="AdoMet_MTases"/>
    <property type="match status" value="1"/>
</dbReference>
<accession>X1FX02</accession>
<organism evidence="1">
    <name type="scientific">marine sediment metagenome</name>
    <dbReference type="NCBI Taxonomy" id="412755"/>
    <lineage>
        <taxon>unclassified sequences</taxon>
        <taxon>metagenomes</taxon>
        <taxon>ecological metagenomes</taxon>
    </lineage>
</organism>
<comment type="caution">
    <text evidence="1">The sequence shown here is derived from an EMBL/GenBank/DDBJ whole genome shotgun (WGS) entry which is preliminary data.</text>
</comment>
<reference evidence="1" key="1">
    <citation type="journal article" date="2014" name="Front. Microbiol.">
        <title>High frequency of phylogenetically diverse reductive dehalogenase-homologous genes in deep subseafloor sedimentary metagenomes.</title>
        <authorList>
            <person name="Kawai M."/>
            <person name="Futagami T."/>
            <person name="Toyoda A."/>
            <person name="Takaki Y."/>
            <person name="Nishi S."/>
            <person name="Hori S."/>
            <person name="Arai W."/>
            <person name="Tsubouchi T."/>
            <person name="Morono Y."/>
            <person name="Uchiyama I."/>
            <person name="Ito T."/>
            <person name="Fujiyama A."/>
            <person name="Inagaki F."/>
            <person name="Takami H."/>
        </authorList>
    </citation>
    <scope>NUCLEOTIDE SEQUENCE</scope>
    <source>
        <strain evidence="1">Expedition CK06-06</strain>
    </source>
</reference>
<evidence type="ECO:0000313" key="1">
    <source>
        <dbReference type="EMBL" id="GAH49512.1"/>
    </source>
</evidence>
<protein>
    <recommendedName>
        <fullName evidence="2">Methyltransferase type 11 domain-containing protein</fullName>
    </recommendedName>
</protein>
<dbReference type="EMBL" id="BARU01024453">
    <property type="protein sequence ID" value="GAH49512.1"/>
    <property type="molecule type" value="Genomic_DNA"/>
</dbReference>
<evidence type="ECO:0008006" key="2">
    <source>
        <dbReference type="Google" id="ProtNLM"/>
    </source>
</evidence>
<dbReference type="SUPFAM" id="SSF53335">
    <property type="entry name" value="S-adenosyl-L-methionine-dependent methyltransferases"/>
    <property type="match status" value="1"/>
</dbReference>
<name>X1FX02_9ZZZZ</name>
<sequence>MSKVHPTLRVYDKQANYYDTMNSPMERFFSKGRKVFSLLRGNILELGVGTGLNLSYYHPSTNVTALDWSSQMVNQARAKVKGR</sequence>
<gene>
    <name evidence="1" type="ORF">S03H2_39534</name>
</gene>
<dbReference type="InterPro" id="IPR029063">
    <property type="entry name" value="SAM-dependent_MTases_sf"/>
</dbReference>